<dbReference type="GO" id="GO:0008270">
    <property type="term" value="F:zinc ion binding"/>
    <property type="evidence" value="ECO:0007669"/>
    <property type="project" value="UniProtKB-KW"/>
</dbReference>
<name>A0A0V0J3D4_SCHSO</name>
<organism evidence="12">
    <name type="scientific">Schistocephalus solidus</name>
    <name type="common">Tapeworm</name>
    <dbReference type="NCBI Taxonomy" id="70667"/>
    <lineage>
        <taxon>Eukaryota</taxon>
        <taxon>Metazoa</taxon>
        <taxon>Spiralia</taxon>
        <taxon>Lophotrochozoa</taxon>
        <taxon>Platyhelminthes</taxon>
        <taxon>Cestoda</taxon>
        <taxon>Eucestoda</taxon>
        <taxon>Diphyllobothriidea</taxon>
        <taxon>Diphyllobothriidae</taxon>
        <taxon>Schistocephalus</taxon>
    </lineage>
</organism>
<dbReference type="PROSITE" id="PS50297">
    <property type="entry name" value="ANK_REP_REGION"/>
    <property type="match status" value="2"/>
</dbReference>
<evidence type="ECO:0000256" key="1">
    <source>
        <dbReference type="ARBA" id="ARBA00004138"/>
    </source>
</evidence>
<dbReference type="Pfam" id="PF12796">
    <property type="entry name" value="Ank_2"/>
    <property type="match status" value="1"/>
</dbReference>
<dbReference type="SUPFAM" id="SSF48403">
    <property type="entry name" value="Ankyrin repeat"/>
    <property type="match status" value="1"/>
</dbReference>
<gene>
    <name evidence="12" type="primary">ANKY2</name>
    <name evidence="12" type="ORF">TR162826</name>
</gene>
<protein>
    <submittedName>
        <fullName evidence="12">Ankyrin repeat and MYND domain-containing protein 2</fullName>
    </submittedName>
</protein>
<keyword evidence="4 10" id="KW-0863">Zinc-finger</keyword>
<dbReference type="PANTHER" id="PTHR24150:SF8">
    <property type="entry name" value="ANKYRIN REPEAT AND MYND DOMAIN-CONTAINING PROTEIN 2"/>
    <property type="match status" value="1"/>
</dbReference>
<keyword evidence="8" id="KW-0966">Cell projection</keyword>
<keyword evidence="6 9" id="KW-0040">ANK repeat</keyword>
<dbReference type="PROSITE" id="PS50865">
    <property type="entry name" value="ZF_MYND_2"/>
    <property type="match status" value="1"/>
</dbReference>
<dbReference type="PANTHER" id="PTHR24150">
    <property type="entry name" value="ANKYRIN REPEAT AND MYND DOMAIN-CONTAINING PROTEIN 2"/>
    <property type="match status" value="1"/>
</dbReference>
<dbReference type="InterPro" id="IPR002893">
    <property type="entry name" value="Znf_MYND"/>
</dbReference>
<reference evidence="12" key="1">
    <citation type="submission" date="2016-01" db="EMBL/GenBank/DDBJ databases">
        <title>Reference transcriptome for the parasite Schistocephalus solidus: insights into the molecular evolution of parasitism.</title>
        <authorList>
            <person name="Hebert F.O."/>
            <person name="Grambauer S."/>
            <person name="Barber I."/>
            <person name="Landry C.R."/>
            <person name="Aubin-Horth N."/>
        </authorList>
    </citation>
    <scope>NUCLEOTIDE SEQUENCE</scope>
</reference>
<dbReference type="GO" id="GO:0005929">
    <property type="term" value="C:cilium"/>
    <property type="evidence" value="ECO:0007669"/>
    <property type="project" value="UniProtKB-SubCell"/>
</dbReference>
<dbReference type="Gene3D" id="6.10.140.2220">
    <property type="match status" value="1"/>
</dbReference>
<evidence type="ECO:0000256" key="7">
    <source>
        <dbReference type="ARBA" id="ARBA00023069"/>
    </source>
</evidence>
<dbReference type="AlphaFoldDB" id="A0A0V0J3D4"/>
<proteinExistence type="predicted"/>
<evidence type="ECO:0000256" key="2">
    <source>
        <dbReference type="ARBA" id="ARBA00022723"/>
    </source>
</evidence>
<dbReference type="InterPro" id="IPR002110">
    <property type="entry name" value="Ankyrin_rpt"/>
</dbReference>
<evidence type="ECO:0000256" key="9">
    <source>
        <dbReference type="PROSITE-ProRule" id="PRU00023"/>
    </source>
</evidence>
<accession>A0A0V0J3D4</accession>
<feature type="repeat" description="ANK" evidence="9">
    <location>
        <begin position="76"/>
        <end position="108"/>
    </location>
</feature>
<keyword evidence="3" id="KW-0677">Repeat</keyword>
<dbReference type="SUPFAM" id="SSF144232">
    <property type="entry name" value="HIT/MYND zinc finger-like"/>
    <property type="match status" value="1"/>
</dbReference>
<dbReference type="InterPro" id="IPR052452">
    <property type="entry name" value="Ankyrin-MYND_dom_contain_2"/>
</dbReference>
<sequence>MVTEGTSMYTIQQLHDAVAKGDLPKVEAILSNKMNIDECDEEGLTALQQACFRGNVEIARILVNHGADVNWSKHKQGYTALMFAAIAGNLHLVSFLLSCGASVSATNSLNRTASEMAAFVGNYFVVALISNYLDKEKIAFFSTRKEANVAKIPAVLVNPLHQLVIRLNFSPVKVFLYLSSPTGKPLLEQWKSVVSVLEELLKQFFTPHQTHEALALKFHMLACCLKRAGEFYESECSKLEMEPAIQQKEPIICLEPLIKQFLRGGDPHGLPMGQERFLRKSISTFPRMESTLWQQVVRQVSDVEPGLSPTALSILENSINGLSPFSRSAAGRGLDTEPCATCADMGGGGSEVQVKRCSRCREVAYCSTTCQRLHWFTHKKYCPILKEHHDAVARHNAEVAAKKEKAAPPPVRHEVAAELQAAFEKQEA</sequence>
<keyword evidence="7" id="KW-0969">Cilium</keyword>
<evidence type="ECO:0000256" key="8">
    <source>
        <dbReference type="ARBA" id="ARBA00023273"/>
    </source>
</evidence>
<dbReference type="PROSITE" id="PS01360">
    <property type="entry name" value="ZF_MYND_1"/>
    <property type="match status" value="1"/>
</dbReference>
<dbReference type="EMBL" id="GEEE01003663">
    <property type="protein sequence ID" value="JAP59562.1"/>
    <property type="molecule type" value="Transcribed_RNA"/>
</dbReference>
<comment type="subcellular location">
    <subcellularLocation>
        <location evidence="1">Cell projection</location>
        <location evidence="1">Cilium</location>
    </subcellularLocation>
</comment>
<evidence type="ECO:0000256" key="10">
    <source>
        <dbReference type="PROSITE-ProRule" id="PRU00134"/>
    </source>
</evidence>
<keyword evidence="5" id="KW-0862">Zinc</keyword>
<dbReference type="Pfam" id="PF01753">
    <property type="entry name" value="zf-MYND"/>
    <property type="match status" value="1"/>
</dbReference>
<evidence type="ECO:0000256" key="5">
    <source>
        <dbReference type="ARBA" id="ARBA00022833"/>
    </source>
</evidence>
<evidence type="ECO:0000256" key="4">
    <source>
        <dbReference type="ARBA" id="ARBA00022771"/>
    </source>
</evidence>
<evidence type="ECO:0000256" key="6">
    <source>
        <dbReference type="ARBA" id="ARBA00023043"/>
    </source>
</evidence>
<dbReference type="PROSITE" id="PS50088">
    <property type="entry name" value="ANK_REPEAT"/>
    <property type="match status" value="2"/>
</dbReference>
<keyword evidence="2" id="KW-0479">Metal-binding</keyword>
<feature type="repeat" description="ANK" evidence="9">
    <location>
        <begin position="42"/>
        <end position="74"/>
    </location>
</feature>
<evidence type="ECO:0000259" key="11">
    <source>
        <dbReference type="PROSITE" id="PS50865"/>
    </source>
</evidence>
<evidence type="ECO:0000256" key="3">
    <source>
        <dbReference type="ARBA" id="ARBA00022737"/>
    </source>
</evidence>
<dbReference type="InterPro" id="IPR036770">
    <property type="entry name" value="Ankyrin_rpt-contain_sf"/>
</dbReference>
<feature type="domain" description="MYND-type" evidence="11">
    <location>
        <begin position="339"/>
        <end position="382"/>
    </location>
</feature>
<dbReference type="Gene3D" id="1.25.40.20">
    <property type="entry name" value="Ankyrin repeat-containing domain"/>
    <property type="match status" value="1"/>
</dbReference>
<dbReference type="SMART" id="SM00248">
    <property type="entry name" value="ANK"/>
    <property type="match status" value="3"/>
</dbReference>
<evidence type="ECO:0000313" key="12">
    <source>
        <dbReference type="EMBL" id="JAP59562.1"/>
    </source>
</evidence>